<dbReference type="OrthoDB" id="935695at2"/>
<gene>
    <name evidence="1" type="ORF">SAE02_36180</name>
</gene>
<dbReference type="AlphaFoldDB" id="A0A512DTC7"/>
<name>A0A512DTC7_9PROT</name>
<reference evidence="1 2" key="1">
    <citation type="submission" date="2019-07" db="EMBL/GenBank/DDBJ databases">
        <title>Whole genome shotgun sequence of Skermanella aerolata NBRC 106429.</title>
        <authorList>
            <person name="Hosoyama A."/>
            <person name="Uohara A."/>
            <person name="Ohji S."/>
            <person name="Ichikawa N."/>
        </authorList>
    </citation>
    <scope>NUCLEOTIDE SEQUENCE [LARGE SCALE GENOMIC DNA]</scope>
    <source>
        <strain evidence="1 2">NBRC 106429</strain>
    </source>
</reference>
<dbReference type="Proteomes" id="UP000321523">
    <property type="component" value="Unassembled WGS sequence"/>
</dbReference>
<protein>
    <recommendedName>
        <fullName evidence="3">Metallopeptidase</fullName>
    </recommendedName>
</protein>
<dbReference type="RefSeq" id="WP_044427823.1">
    <property type="nucleotide sequence ID" value="NZ_BJYZ01000016.1"/>
</dbReference>
<comment type="caution">
    <text evidence="1">The sequence shown here is derived from an EMBL/GenBank/DDBJ whole genome shotgun (WGS) entry which is preliminary data.</text>
</comment>
<dbReference type="EMBL" id="BJYZ01000016">
    <property type="protein sequence ID" value="GEO39470.1"/>
    <property type="molecule type" value="Genomic_DNA"/>
</dbReference>
<evidence type="ECO:0000313" key="1">
    <source>
        <dbReference type="EMBL" id="GEO39470.1"/>
    </source>
</evidence>
<accession>A0A512DTC7</accession>
<evidence type="ECO:0008006" key="3">
    <source>
        <dbReference type="Google" id="ProtNLM"/>
    </source>
</evidence>
<evidence type="ECO:0000313" key="2">
    <source>
        <dbReference type="Proteomes" id="UP000321523"/>
    </source>
</evidence>
<keyword evidence="2" id="KW-1185">Reference proteome</keyword>
<organism evidence="1 2">
    <name type="scientific">Skermanella aerolata</name>
    <dbReference type="NCBI Taxonomy" id="393310"/>
    <lineage>
        <taxon>Bacteria</taxon>
        <taxon>Pseudomonadati</taxon>
        <taxon>Pseudomonadota</taxon>
        <taxon>Alphaproteobacteria</taxon>
        <taxon>Rhodospirillales</taxon>
        <taxon>Azospirillaceae</taxon>
        <taxon>Skermanella</taxon>
    </lineage>
</organism>
<dbReference type="Pfam" id="PF14247">
    <property type="entry name" value="DUF4344"/>
    <property type="match status" value="2"/>
</dbReference>
<proteinExistence type="predicted"/>
<dbReference type="InterPro" id="IPR025644">
    <property type="entry name" value="DUF4344"/>
</dbReference>
<sequence length="280" mass="30697">MVRVRGGFGCLVALVTAVMVCLSLPGRAGQLTQEQREEADLFVLGNTVFILYHELGHALIDQLGLPVLGHEEDAADNLASIMMIPEQADPMMDELIIAAADGWYLGNIWQREAGNTEPAWWGEHALDMQRFYSVVCLMYGSDPAGFSDLAASVSLPADRRTTCPADYAQARAGWTRLLAPHMNPVESRSAGDSRISLEFEAPDPAYGYVSSLLHESGLINAIARDIGSSFKLPSDLTIRFRNCGADMANAFYDKAGPSVTLCYELVSFYNDLILRDISRR</sequence>